<protein>
    <recommendedName>
        <fullName evidence="4">Sld7 C-terminal domain-containing protein</fullName>
    </recommendedName>
</protein>
<dbReference type="EMBL" id="ML770042">
    <property type="protein sequence ID" value="KAE9385032.1"/>
    <property type="molecule type" value="Genomic_DNA"/>
</dbReference>
<evidence type="ECO:0000313" key="3">
    <source>
        <dbReference type="Proteomes" id="UP000799118"/>
    </source>
</evidence>
<feature type="compositionally biased region" description="Basic and acidic residues" evidence="1">
    <location>
        <begin position="233"/>
        <end position="243"/>
    </location>
</feature>
<dbReference type="Proteomes" id="UP000799118">
    <property type="component" value="Unassembled WGS sequence"/>
</dbReference>
<name>A0A6A4GHC4_9AGAR</name>
<dbReference type="OrthoDB" id="5599874at2759"/>
<gene>
    <name evidence="2" type="ORF">BT96DRAFT_1026724</name>
</gene>
<feature type="region of interest" description="Disordered" evidence="1">
    <location>
        <begin position="132"/>
        <end position="155"/>
    </location>
</feature>
<accession>A0A6A4GHC4</accession>
<organism evidence="2 3">
    <name type="scientific">Gymnopus androsaceus JB14</name>
    <dbReference type="NCBI Taxonomy" id="1447944"/>
    <lineage>
        <taxon>Eukaryota</taxon>
        <taxon>Fungi</taxon>
        <taxon>Dikarya</taxon>
        <taxon>Basidiomycota</taxon>
        <taxon>Agaricomycotina</taxon>
        <taxon>Agaricomycetes</taxon>
        <taxon>Agaricomycetidae</taxon>
        <taxon>Agaricales</taxon>
        <taxon>Marasmiineae</taxon>
        <taxon>Omphalotaceae</taxon>
        <taxon>Gymnopus</taxon>
    </lineage>
</organism>
<reference evidence="2" key="1">
    <citation type="journal article" date="2019" name="Environ. Microbiol.">
        <title>Fungal ecological strategies reflected in gene transcription - a case study of two litter decomposers.</title>
        <authorList>
            <person name="Barbi F."/>
            <person name="Kohler A."/>
            <person name="Barry K."/>
            <person name="Baskaran P."/>
            <person name="Daum C."/>
            <person name="Fauchery L."/>
            <person name="Ihrmark K."/>
            <person name="Kuo A."/>
            <person name="LaButti K."/>
            <person name="Lipzen A."/>
            <person name="Morin E."/>
            <person name="Grigoriev I.V."/>
            <person name="Henrissat B."/>
            <person name="Lindahl B."/>
            <person name="Martin F."/>
        </authorList>
    </citation>
    <scope>NUCLEOTIDE SEQUENCE</scope>
    <source>
        <strain evidence="2">JB14</strain>
    </source>
</reference>
<feature type="region of interest" description="Disordered" evidence="1">
    <location>
        <begin position="182"/>
        <end position="243"/>
    </location>
</feature>
<feature type="compositionally biased region" description="Basic and acidic residues" evidence="1">
    <location>
        <begin position="196"/>
        <end position="209"/>
    </location>
</feature>
<evidence type="ECO:0008006" key="4">
    <source>
        <dbReference type="Google" id="ProtNLM"/>
    </source>
</evidence>
<sequence>MSSPSRPSSQRLLYRGALSLPDSYLLLDGLTFSAQIDAEHNLLENPLALALEMGDITLDINPEAILSMIYFENMFSLPSTSKDRLGVRIALGDSAGPETTQIIVFPKSIPNENDPKRPLCILSVARITPMPVAKPRLPRPDDPTPRKPPLVPFGKTTDLRRKLSNVSAIANLGSDVRLGQKPISEGTFKVPPLPDKSNKPKAKEKDKGKGKAPAVDDVFGPDNSAAGTSGGKRKAEEMPQERENKNHIKQAIAYQLANSLIPKTHPEYKDIFNHVYHGFDLQRADMKVRPIEQHSMERLALMHVEMYTEQSNEPVQSSWVP</sequence>
<proteinExistence type="predicted"/>
<dbReference type="AlphaFoldDB" id="A0A6A4GHC4"/>
<evidence type="ECO:0000256" key="1">
    <source>
        <dbReference type="SAM" id="MobiDB-lite"/>
    </source>
</evidence>
<keyword evidence="3" id="KW-1185">Reference proteome</keyword>
<evidence type="ECO:0000313" key="2">
    <source>
        <dbReference type="EMBL" id="KAE9385032.1"/>
    </source>
</evidence>